<reference evidence="13 14" key="1">
    <citation type="submission" date="2016-11" db="EMBL/GenBank/DDBJ databases">
        <title>Comparative genomics of Acidibacillus ferroxidans species.</title>
        <authorList>
            <person name="Oliveira G."/>
            <person name="Nunes G."/>
            <person name="Oliveira R."/>
            <person name="Araujo F."/>
            <person name="Salim A."/>
            <person name="Scholte L."/>
            <person name="Morais D."/>
            <person name="Nancucheo I."/>
            <person name="Johnson D.B."/>
            <person name="Grail B."/>
            <person name="Bittencourt J."/>
            <person name="Valadares R."/>
        </authorList>
    </citation>
    <scope>NUCLEOTIDE SEQUENCE [LARGE SCALE GENOMIC DNA]</scope>
    <source>
        <strain evidence="13 14">Y002</strain>
    </source>
</reference>
<gene>
    <name evidence="13" type="ORF">BM613_03020</name>
</gene>
<dbReference type="GO" id="GO:0030288">
    <property type="term" value="C:outer membrane-bounded periplasmic space"/>
    <property type="evidence" value="ECO:0007669"/>
    <property type="project" value="TreeGrafter"/>
</dbReference>
<name>A0A2U3DB57_SULT2</name>
<feature type="domain" description="Glycosyl transferase family 51" evidence="12">
    <location>
        <begin position="79"/>
        <end position="261"/>
    </location>
</feature>
<feature type="compositionally biased region" description="Polar residues" evidence="9">
    <location>
        <begin position="1"/>
        <end position="12"/>
    </location>
</feature>
<accession>A0A2U3DB57</accession>
<feature type="domain" description="Penicillin-binding protein transpeptidase" evidence="11">
    <location>
        <begin position="377"/>
        <end position="631"/>
    </location>
</feature>
<dbReference type="Gene3D" id="3.40.710.10">
    <property type="entry name" value="DD-peptidase/beta-lactamase superfamily"/>
    <property type="match status" value="1"/>
</dbReference>
<keyword evidence="2" id="KW-0645">Protease</keyword>
<evidence type="ECO:0000256" key="7">
    <source>
        <dbReference type="ARBA" id="ARBA00034000"/>
    </source>
</evidence>
<feature type="region of interest" description="Disordered" evidence="9">
    <location>
        <begin position="773"/>
        <end position="800"/>
    </location>
</feature>
<keyword evidence="14" id="KW-1185">Reference proteome</keyword>
<keyword evidence="10" id="KW-0812">Transmembrane</keyword>
<evidence type="ECO:0000313" key="14">
    <source>
        <dbReference type="Proteomes" id="UP000245380"/>
    </source>
</evidence>
<keyword evidence="3" id="KW-0328">Glycosyltransferase</keyword>
<evidence type="ECO:0000256" key="8">
    <source>
        <dbReference type="ARBA" id="ARBA00049902"/>
    </source>
</evidence>
<dbReference type="EMBL" id="MPDK01000003">
    <property type="protein sequence ID" value="PWI58510.1"/>
    <property type="molecule type" value="Genomic_DNA"/>
</dbReference>
<keyword evidence="1" id="KW-0121">Carboxypeptidase</keyword>
<dbReference type="GO" id="GO:0006508">
    <property type="term" value="P:proteolysis"/>
    <property type="evidence" value="ECO:0007669"/>
    <property type="project" value="UniProtKB-KW"/>
</dbReference>
<feature type="transmembrane region" description="Helical" evidence="10">
    <location>
        <begin position="30"/>
        <end position="54"/>
    </location>
</feature>
<dbReference type="GO" id="GO:0009252">
    <property type="term" value="P:peptidoglycan biosynthetic process"/>
    <property type="evidence" value="ECO:0007669"/>
    <property type="project" value="TreeGrafter"/>
</dbReference>
<dbReference type="InterPro" id="IPR036950">
    <property type="entry name" value="PBP_transglycosylase"/>
</dbReference>
<dbReference type="GO" id="GO:0009002">
    <property type="term" value="F:serine-type D-Ala-D-Ala carboxypeptidase activity"/>
    <property type="evidence" value="ECO:0007669"/>
    <property type="project" value="UniProtKB-EC"/>
</dbReference>
<dbReference type="InterPro" id="IPR023346">
    <property type="entry name" value="Lysozyme-like_dom_sf"/>
</dbReference>
<keyword evidence="10" id="KW-1133">Transmembrane helix</keyword>
<dbReference type="Pfam" id="PF00912">
    <property type="entry name" value="Transgly"/>
    <property type="match status" value="1"/>
</dbReference>
<dbReference type="GO" id="GO:0008955">
    <property type="term" value="F:peptidoglycan glycosyltransferase activity"/>
    <property type="evidence" value="ECO:0007669"/>
    <property type="project" value="UniProtKB-EC"/>
</dbReference>
<dbReference type="SUPFAM" id="SSF53955">
    <property type="entry name" value="Lysozyme-like"/>
    <property type="match status" value="1"/>
</dbReference>
<dbReference type="SUPFAM" id="SSF56601">
    <property type="entry name" value="beta-lactamase/transpeptidase-like"/>
    <property type="match status" value="1"/>
</dbReference>
<evidence type="ECO:0000256" key="9">
    <source>
        <dbReference type="SAM" id="MobiDB-lite"/>
    </source>
</evidence>
<dbReference type="InterPro" id="IPR001264">
    <property type="entry name" value="Glyco_trans_51"/>
</dbReference>
<keyword evidence="6" id="KW-0511">Multifunctional enzyme</keyword>
<dbReference type="PANTHER" id="PTHR32282">
    <property type="entry name" value="BINDING PROTEIN TRANSPEPTIDASE, PUTATIVE-RELATED"/>
    <property type="match status" value="1"/>
</dbReference>
<dbReference type="Pfam" id="PF00905">
    <property type="entry name" value="Transpeptidase"/>
    <property type="match status" value="1"/>
</dbReference>
<comment type="caution">
    <text evidence="13">The sequence shown here is derived from an EMBL/GenBank/DDBJ whole genome shotgun (WGS) entry which is preliminary data.</text>
</comment>
<dbReference type="PANTHER" id="PTHR32282:SF33">
    <property type="entry name" value="PEPTIDOGLYCAN GLYCOSYLTRANSFERASE"/>
    <property type="match status" value="1"/>
</dbReference>
<dbReference type="AlphaFoldDB" id="A0A2U3DB57"/>
<protein>
    <submittedName>
        <fullName evidence="13">Uncharacterized protein</fullName>
    </submittedName>
</protein>
<feature type="region of interest" description="Disordered" evidence="9">
    <location>
        <begin position="1"/>
        <end position="21"/>
    </location>
</feature>
<keyword evidence="5" id="KW-0378">Hydrolase</keyword>
<evidence type="ECO:0000256" key="1">
    <source>
        <dbReference type="ARBA" id="ARBA00022645"/>
    </source>
</evidence>
<evidence type="ECO:0000259" key="11">
    <source>
        <dbReference type="Pfam" id="PF00905"/>
    </source>
</evidence>
<evidence type="ECO:0000256" key="4">
    <source>
        <dbReference type="ARBA" id="ARBA00022679"/>
    </source>
</evidence>
<evidence type="ECO:0000259" key="12">
    <source>
        <dbReference type="Pfam" id="PF00912"/>
    </source>
</evidence>
<keyword evidence="4" id="KW-0808">Transferase</keyword>
<dbReference type="InterPro" id="IPR001460">
    <property type="entry name" value="PCN-bd_Tpept"/>
</dbReference>
<evidence type="ECO:0000256" key="10">
    <source>
        <dbReference type="SAM" id="Phobius"/>
    </source>
</evidence>
<evidence type="ECO:0000256" key="5">
    <source>
        <dbReference type="ARBA" id="ARBA00022801"/>
    </source>
</evidence>
<sequence length="800" mass="89026">MANKGPRSNSTLQRHHPDARQKRARKVLQIRLAIALGGIAVIIGFTIGMSTYLLKDIPALRLSDFVDLSAASLVYASDGSLLGRFASEGDRRPLIALKEAGNSLVQAFLSAEDKDFYHHFGIDPVAILRSAWDDLNHRSIRSGASTITQQTVKLAMFPSQERTFRRKVQEMILSLELEHRQSKQQILLEYLNALYFGRVHGVPLYGVESAAIHIFGRHAKFLTPAQAATIASIPNNPSYFSLEKYPHHVLCRQRWILSKMHELGYLNDHAYQKALAEPVLQELRHDHILYAPYESNSPYVIAQVSHLAPRLIAQSEGISLSEAQIMLESRGYRIYTSIDANLERHIEQVAENKKNFPPALTRNQHIADSLPIDEQVGMVIVENHTGRILAIAGGRNFAQSQVDHTLTRRQAGSALKPLVVYGPALEHGLITPGSILDDVAHEYADANSPTHTWFPMNWDRRFHGLMTARDALMRSYNLPAIELLNQMGPQMGAHYAWELGLTGIERADANNLGLAIGGTQGGVNPEELAAAYAAIANGGIYAEPTLIDRMEDSLGKEIYRREPRVHRVFRRETAALLTTMLKQVVQNPFGTAHLIANTLHNAEVAGKTGTTDQNKDAWFVGYTPTYTMSAWVGYDLPRALINSRRYRETLRPQKLFVEVLGPSIEQRKEHFTLPANIHPYVICTKSGLLASPLCKAAHDAEVDYFISGTEPTAICHSHQLIFTTRVHGIRVLATEFTPITEIKTEILFNRPHIPVDAKKGKYAPLDLEEAIPTEIDPRGGFPLSELQPSSITVTPPSPSP</sequence>
<dbReference type="GO" id="GO:0008658">
    <property type="term" value="F:penicillin binding"/>
    <property type="evidence" value="ECO:0007669"/>
    <property type="project" value="InterPro"/>
</dbReference>
<dbReference type="RefSeq" id="WP_181362858.1">
    <property type="nucleotide sequence ID" value="NZ_MPDK01000003.1"/>
</dbReference>
<dbReference type="InterPro" id="IPR012338">
    <property type="entry name" value="Beta-lactam/transpept-like"/>
</dbReference>
<keyword evidence="10" id="KW-0472">Membrane</keyword>
<comment type="catalytic activity">
    <reaction evidence="8">
        <text>[GlcNAc-(1-&gt;4)-Mur2Ac(oyl-L-Ala-gamma-D-Glu-L-Lys-D-Ala-D-Ala)](n)-di-trans,octa-cis-undecaprenyl diphosphate + beta-D-GlcNAc-(1-&gt;4)-Mur2Ac(oyl-L-Ala-gamma-D-Glu-L-Lys-D-Ala-D-Ala)-di-trans,octa-cis-undecaprenyl diphosphate = [GlcNAc-(1-&gt;4)-Mur2Ac(oyl-L-Ala-gamma-D-Glu-L-Lys-D-Ala-D-Ala)](n+1)-di-trans,octa-cis-undecaprenyl diphosphate + di-trans,octa-cis-undecaprenyl diphosphate + H(+)</text>
        <dbReference type="Rhea" id="RHEA:23708"/>
        <dbReference type="Rhea" id="RHEA-COMP:9602"/>
        <dbReference type="Rhea" id="RHEA-COMP:9603"/>
        <dbReference type="ChEBI" id="CHEBI:15378"/>
        <dbReference type="ChEBI" id="CHEBI:58405"/>
        <dbReference type="ChEBI" id="CHEBI:60033"/>
        <dbReference type="ChEBI" id="CHEBI:78435"/>
        <dbReference type="EC" id="2.4.99.28"/>
    </reaction>
</comment>
<evidence type="ECO:0000313" key="13">
    <source>
        <dbReference type="EMBL" id="PWI58510.1"/>
    </source>
</evidence>
<dbReference type="InterPro" id="IPR050396">
    <property type="entry name" value="Glycosyltr_51/Transpeptidase"/>
</dbReference>
<evidence type="ECO:0000256" key="2">
    <source>
        <dbReference type="ARBA" id="ARBA00022670"/>
    </source>
</evidence>
<proteinExistence type="predicted"/>
<comment type="catalytic activity">
    <reaction evidence="7">
        <text>Preferential cleavage: (Ac)2-L-Lys-D-Ala-|-D-Ala. Also transpeptidation of peptidyl-alanyl moieties that are N-acyl substituents of D-alanine.</text>
        <dbReference type="EC" id="3.4.16.4"/>
    </reaction>
</comment>
<evidence type="ECO:0000256" key="3">
    <source>
        <dbReference type="ARBA" id="ARBA00022676"/>
    </source>
</evidence>
<dbReference type="Gene3D" id="1.10.3810.10">
    <property type="entry name" value="Biosynthetic peptidoglycan transglycosylase-like"/>
    <property type="match status" value="1"/>
</dbReference>
<organism evidence="13 14">
    <name type="scientific">Sulfoacidibacillus thermotolerans</name>
    <name type="common">Acidibacillus sulfuroxidans</name>
    <dbReference type="NCBI Taxonomy" id="1765684"/>
    <lineage>
        <taxon>Bacteria</taxon>
        <taxon>Bacillati</taxon>
        <taxon>Bacillota</taxon>
        <taxon>Bacilli</taxon>
        <taxon>Bacillales</taxon>
        <taxon>Alicyclobacillaceae</taxon>
        <taxon>Sulfoacidibacillus</taxon>
    </lineage>
</organism>
<dbReference type="Proteomes" id="UP000245380">
    <property type="component" value="Unassembled WGS sequence"/>
</dbReference>
<evidence type="ECO:0000256" key="6">
    <source>
        <dbReference type="ARBA" id="ARBA00023268"/>
    </source>
</evidence>